<evidence type="ECO:0000256" key="1">
    <source>
        <dbReference type="SAM" id="Coils"/>
    </source>
</evidence>
<reference evidence="4" key="3">
    <citation type="submission" date="2010-09" db="EMBL/GenBank/DDBJ databases">
        <title>Annotation of Gaeumannomyces graminis var. tritici R3-111a-1.</title>
        <authorList>
            <consortium name="The Broad Institute Genome Sequencing Platform"/>
            <person name="Ma L.-J."/>
            <person name="Dead R."/>
            <person name="Young S.K."/>
            <person name="Zeng Q."/>
            <person name="Gargeya S."/>
            <person name="Fitzgerald M."/>
            <person name="Haas B."/>
            <person name="Abouelleil A."/>
            <person name="Alvarado L."/>
            <person name="Arachchi H.M."/>
            <person name="Berlin A."/>
            <person name="Brown A."/>
            <person name="Chapman S.B."/>
            <person name="Chen Z."/>
            <person name="Dunbar C."/>
            <person name="Freedman E."/>
            <person name="Gearin G."/>
            <person name="Gellesch M."/>
            <person name="Goldberg J."/>
            <person name="Griggs A."/>
            <person name="Gujja S."/>
            <person name="Heiman D."/>
            <person name="Howarth C."/>
            <person name="Larson L."/>
            <person name="Lui A."/>
            <person name="MacDonald P.J.P."/>
            <person name="Mehta T."/>
            <person name="Montmayeur A."/>
            <person name="Murphy C."/>
            <person name="Neiman D."/>
            <person name="Pearson M."/>
            <person name="Priest M."/>
            <person name="Roberts A."/>
            <person name="Saif S."/>
            <person name="Shea T."/>
            <person name="Shenoy N."/>
            <person name="Sisk P."/>
            <person name="Stolte C."/>
            <person name="Sykes S."/>
            <person name="Yandava C."/>
            <person name="Wortman J."/>
            <person name="Nusbaum C."/>
            <person name="Birren B."/>
        </authorList>
    </citation>
    <scope>NUCLEOTIDE SEQUENCE</scope>
    <source>
        <strain evidence="4">R3-111a-1</strain>
    </source>
</reference>
<dbReference type="STRING" id="644352.J3NZ61"/>
<keyword evidence="6" id="KW-1185">Reference proteome</keyword>
<feature type="region of interest" description="Disordered" evidence="2">
    <location>
        <begin position="390"/>
        <end position="474"/>
    </location>
</feature>
<name>J3NZ61_GAET3</name>
<dbReference type="AlphaFoldDB" id="J3NZ61"/>
<dbReference type="HOGENOM" id="CLU_034817_1_0_1"/>
<feature type="domain" description="BAR" evidence="3">
    <location>
        <begin position="15"/>
        <end position="238"/>
    </location>
</feature>
<feature type="compositionally biased region" description="Polar residues" evidence="2">
    <location>
        <begin position="266"/>
        <end position="290"/>
    </location>
</feature>
<reference evidence="5" key="4">
    <citation type="journal article" date="2015" name="G3 (Bethesda)">
        <title>Genome sequences of three phytopathogenic species of the Magnaporthaceae family of fungi.</title>
        <authorList>
            <person name="Okagaki L.H."/>
            <person name="Nunes C.C."/>
            <person name="Sailsbery J."/>
            <person name="Clay B."/>
            <person name="Brown D."/>
            <person name="John T."/>
            <person name="Oh Y."/>
            <person name="Young N."/>
            <person name="Fitzgerald M."/>
            <person name="Haas B.J."/>
            <person name="Zeng Q."/>
            <person name="Young S."/>
            <person name="Adiconis X."/>
            <person name="Fan L."/>
            <person name="Levin J.Z."/>
            <person name="Mitchell T.K."/>
            <person name="Okubara P.A."/>
            <person name="Farman M.L."/>
            <person name="Kohn L.M."/>
            <person name="Birren B."/>
            <person name="Ma L.-J."/>
            <person name="Dean R.A."/>
        </authorList>
    </citation>
    <scope>NUCLEOTIDE SEQUENCE</scope>
    <source>
        <strain evidence="5">R3-111a-1</strain>
    </source>
</reference>
<feature type="compositionally biased region" description="Polar residues" evidence="2">
    <location>
        <begin position="332"/>
        <end position="341"/>
    </location>
</feature>
<feature type="compositionally biased region" description="Basic and acidic residues" evidence="2">
    <location>
        <begin position="291"/>
        <end position="301"/>
    </location>
</feature>
<dbReference type="SMART" id="SM00721">
    <property type="entry name" value="BAR"/>
    <property type="match status" value="1"/>
</dbReference>
<dbReference type="GO" id="GO:0005737">
    <property type="term" value="C:cytoplasm"/>
    <property type="evidence" value="ECO:0007669"/>
    <property type="project" value="InterPro"/>
</dbReference>
<reference evidence="6" key="1">
    <citation type="submission" date="2010-07" db="EMBL/GenBank/DDBJ databases">
        <title>The genome sequence of Gaeumannomyces graminis var. tritici strain R3-111a-1.</title>
        <authorList>
            <consortium name="The Broad Institute Genome Sequencing Platform"/>
            <person name="Ma L.-J."/>
            <person name="Dead R."/>
            <person name="Young S."/>
            <person name="Zeng Q."/>
            <person name="Koehrsen M."/>
            <person name="Alvarado L."/>
            <person name="Berlin A."/>
            <person name="Chapman S.B."/>
            <person name="Chen Z."/>
            <person name="Freedman E."/>
            <person name="Gellesch M."/>
            <person name="Goldberg J."/>
            <person name="Griggs A."/>
            <person name="Gujja S."/>
            <person name="Heilman E.R."/>
            <person name="Heiman D."/>
            <person name="Hepburn T."/>
            <person name="Howarth C."/>
            <person name="Jen D."/>
            <person name="Larson L."/>
            <person name="Mehta T."/>
            <person name="Neiman D."/>
            <person name="Pearson M."/>
            <person name="Roberts A."/>
            <person name="Saif S."/>
            <person name="Shea T."/>
            <person name="Shenoy N."/>
            <person name="Sisk P."/>
            <person name="Stolte C."/>
            <person name="Sykes S."/>
            <person name="Walk T."/>
            <person name="White J."/>
            <person name="Yandava C."/>
            <person name="Haas B."/>
            <person name="Nusbaum C."/>
            <person name="Birren B."/>
        </authorList>
    </citation>
    <scope>NUCLEOTIDE SEQUENCE [LARGE SCALE GENOMIC DNA]</scope>
    <source>
        <strain evidence="6">R3-111a-1</strain>
    </source>
</reference>
<gene>
    <name evidence="5" type="primary">20347019</name>
    <name evidence="4" type="ORF">GGTG_06561</name>
</gene>
<organism evidence="4">
    <name type="scientific">Gaeumannomyces tritici (strain R3-111a-1)</name>
    <name type="common">Wheat and barley take-all root rot fungus</name>
    <name type="synonym">Gaeumannomyces graminis var. tritici</name>
    <dbReference type="NCBI Taxonomy" id="644352"/>
    <lineage>
        <taxon>Eukaryota</taxon>
        <taxon>Fungi</taxon>
        <taxon>Dikarya</taxon>
        <taxon>Ascomycota</taxon>
        <taxon>Pezizomycotina</taxon>
        <taxon>Sordariomycetes</taxon>
        <taxon>Sordariomycetidae</taxon>
        <taxon>Magnaporthales</taxon>
        <taxon>Magnaporthaceae</taxon>
        <taxon>Gaeumannomyces</taxon>
    </lineage>
</organism>
<feature type="coiled-coil region" evidence="1">
    <location>
        <begin position="127"/>
        <end position="161"/>
    </location>
</feature>
<feature type="compositionally biased region" description="Pro residues" evidence="2">
    <location>
        <begin position="450"/>
        <end position="467"/>
    </location>
</feature>
<dbReference type="PROSITE" id="PS51021">
    <property type="entry name" value="BAR"/>
    <property type="match status" value="1"/>
</dbReference>
<sequence>MNITKKFDRAFQWAGEKMGSEAKTSTTDDFKMLELEMALRFDGMDRLQKSMNAYVKWLGRRNETFEDKEKGLPGAYLGRTMVNHGEDFESDSEFGNCLIAMGRANETIAGMQEQFVADATTVWLESLDRSLAMMKDYQNARKKLENRRLALDASMAKMQKARRDDFRIEEEVRTAKAKYEETSEDVGRRMQDIKDAEADSVRDLTSLLDVELEFHERCADELRRTREMWTATNAGSSPSHGGYHNNQGHGSGAVAYPAERQAPVRSRSNTFQSLTERLSRTNTNGSNGRGDNSRSYDDHEPAPPVRMPIRSNAHAGGANSAGPDMPTRPSLARSNTFQSGASVERAPMRSGASTPGGYSGGYQQQQAAASSPMAMSTNVGALRGQLRPVSRIVMRPDDNNNVFADRYDDDTSSSNGSPEWGTIAGGERSTSPATSYGSVSRSASTLGRKAPPPPPPSRSKKPAPPIPAKREVMY</sequence>
<dbReference type="GeneID" id="20347019"/>
<dbReference type="CDD" id="cd07593">
    <property type="entry name" value="BAR_MUG137_fungi"/>
    <property type="match status" value="1"/>
</dbReference>
<evidence type="ECO:0000313" key="4">
    <source>
        <dbReference type="EMBL" id="EJT76644.1"/>
    </source>
</evidence>
<protein>
    <submittedName>
        <fullName evidence="4">BAR domain-containing protein</fullName>
    </submittedName>
</protein>
<reference evidence="4" key="2">
    <citation type="submission" date="2010-07" db="EMBL/GenBank/DDBJ databases">
        <authorList>
            <consortium name="The Broad Institute Genome Sequencing Platform"/>
            <consortium name="Broad Institute Genome Sequencing Center for Infectious Disease"/>
            <person name="Ma L.-J."/>
            <person name="Dead R."/>
            <person name="Young S."/>
            <person name="Zeng Q."/>
            <person name="Koehrsen M."/>
            <person name="Alvarado L."/>
            <person name="Berlin A."/>
            <person name="Chapman S.B."/>
            <person name="Chen Z."/>
            <person name="Freedman E."/>
            <person name="Gellesch M."/>
            <person name="Goldberg J."/>
            <person name="Griggs A."/>
            <person name="Gujja S."/>
            <person name="Heilman E.R."/>
            <person name="Heiman D."/>
            <person name="Hepburn T."/>
            <person name="Howarth C."/>
            <person name="Jen D."/>
            <person name="Larson L."/>
            <person name="Mehta T."/>
            <person name="Neiman D."/>
            <person name="Pearson M."/>
            <person name="Roberts A."/>
            <person name="Saif S."/>
            <person name="Shea T."/>
            <person name="Shenoy N."/>
            <person name="Sisk P."/>
            <person name="Stolte C."/>
            <person name="Sykes S."/>
            <person name="Walk T."/>
            <person name="White J."/>
            <person name="Yandava C."/>
            <person name="Haas B."/>
            <person name="Nusbaum C."/>
            <person name="Birren B."/>
        </authorList>
    </citation>
    <scope>NUCLEOTIDE SEQUENCE</scope>
    <source>
        <strain evidence="4">R3-111a-1</strain>
    </source>
</reference>
<dbReference type="RefSeq" id="XP_009222644.1">
    <property type="nucleotide sequence ID" value="XM_009224380.1"/>
</dbReference>
<dbReference type="Proteomes" id="UP000006039">
    <property type="component" value="Unassembled WGS sequence"/>
</dbReference>
<evidence type="ECO:0000313" key="6">
    <source>
        <dbReference type="Proteomes" id="UP000006039"/>
    </source>
</evidence>
<dbReference type="eggNOG" id="KOG1118">
    <property type="taxonomic scope" value="Eukaryota"/>
</dbReference>
<accession>J3NZ61</accession>
<dbReference type="VEuPathDB" id="FungiDB:GGTG_06561"/>
<dbReference type="InterPro" id="IPR027267">
    <property type="entry name" value="AH/BAR_dom_sf"/>
</dbReference>
<feature type="compositionally biased region" description="Polar residues" evidence="2">
    <location>
        <begin position="428"/>
        <end position="445"/>
    </location>
</feature>
<dbReference type="Gene3D" id="1.20.1270.60">
    <property type="entry name" value="Arfaptin homology (AH) domain/BAR domain"/>
    <property type="match status" value="1"/>
</dbReference>
<dbReference type="OrthoDB" id="14167at2759"/>
<reference evidence="5" key="5">
    <citation type="submission" date="2018-04" db="UniProtKB">
        <authorList>
            <consortium name="EnsemblFungi"/>
        </authorList>
    </citation>
    <scope>IDENTIFICATION</scope>
    <source>
        <strain evidence="5">R3-111a-1</strain>
    </source>
</reference>
<feature type="region of interest" description="Disordered" evidence="2">
    <location>
        <begin position="232"/>
        <end position="374"/>
    </location>
</feature>
<keyword evidence="1" id="KW-0175">Coiled coil</keyword>
<dbReference type="Pfam" id="PF03114">
    <property type="entry name" value="BAR"/>
    <property type="match status" value="1"/>
</dbReference>
<evidence type="ECO:0000259" key="3">
    <source>
        <dbReference type="PROSITE" id="PS51021"/>
    </source>
</evidence>
<dbReference type="EnsemblFungi" id="EJT76644">
    <property type="protein sequence ID" value="EJT76644"/>
    <property type="gene ID" value="GGTG_06561"/>
</dbReference>
<proteinExistence type="predicted"/>
<dbReference type="EMBL" id="GL385397">
    <property type="protein sequence ID" value="EJT76644.1"/>
    <property type="molecule type" value="Genomic_DNA"/>
</dbReference>
<feature type="compositionally biased region" description="Low complexity" evidence="2">
    <location>
        <begin position="361"/>
        <end position="374"/>
    </location>
</feature>
<evidence type="ECO:0000313" key="5">
    <source>
        <dbReference type="EnsemblFungi" id="EJT76644"/>
    </source>
</evidence>
<evidence type="ECO:0000256" key="2">
    <source>
        <dbReference type="SAM" id="MobiDB-lite"/>
    </source>
</evidence>
<dbReference type="InterPro" id="IPR004148">
    <property type="entry name" value="BAR_dom"/>
</dbReference>
<feature type="compositionally biased region" description="Low complexity" evidence="2">
    <location>
        <begin position="311"/>
        <end position="322"/>
    </location>
</feature>
<feature type="compositionally biased region" description="Polar residues" evidence="2">
    <location>
        <begin position="232"/>
        <end position="248"/>
    </location>
</feature>
<dbReference type="SUPFAM" id="SSF103657">
    <property type="entry name" value="BAR/IMD domain-like"/>
    <property type="match status" value="1"/>
</dbReference>